<dbReference type="KEGG" id="loc:107079104"/>
<dbReference type="InterPro" id="IPR013783">
    <property type="entry name" value="Ig-like_fold"/>
</dbReference>
<reference evidence="10" key="1">
    <citation type="submission" date="2011-12" db="EMBL/GenBank/DDBJ databases">
        <title>The Draft Genome of Lepisosteus oculatus.</title>
        <authorList>
            <consortium name="The Broad Institute Genome Assembly &amp; Analysis Group"/>
            <consortium name="Computational R&amp;D Group"/>
            <consortium name="and Sequencing Platform"/>
            <person name="Di Palma F."/>
            <person name="Alfoldi J."/>
            <person name="Johnson J."/>
            <person name="Berlin A."/>
            <person name="Gnerre S."/>
            <person name="Jaffe D."/>
            <person name="MacCallum I."/>
            <person name="Young S."/>
            <person name="Walker B.J."/>
            <person name="Lander E.S."/>
            <person name="Lindblad-Toh K."/>
        </authorList>
    </citation>
    <scope>NUCLEOTIDE SEQUENCE [LARGE SCALE GENOMIC DNA]</scope>
</reference>
<keyword evidence="1" id="KW-0479">Metal-binding</keyword>
<dbReference type="InterPro" id="IPR027370">
    <property type="entry name" value="Znf-RING_euk"/>
</dbReference>
<dbReference type="InterPro" id="IPR013083">
    <property type="entry name" value="Znf_RING/FYVE/PHD"/>
</dbReference>
<dbReference type="SUPFAM" id="SSF57845">
    <property type="entry name" value="B-box zinc-binding domain"/>
    <property type="match status" value="1"/>
</dbReference>
<protein>
    <submittedName>
        <fullName evidence="9">Tripartite motif containing 42</fullName>
    </submittedName>
</protein>
<accession>W5M9P7</accession>
<proteinExistence type="predicted"/>
<evidence type="ECO:0000313" key="10">
    <source>
        <dbReference type="Proteomes" id="UP000018468"/>
    </source>
</evidence>
<dbReference type="Pfam" id="PF00643">
    <property type="entry name" value="zf-B_box"/>
    <property type="match status" value="1"/>
</dbReference>
<dbReference type="Gene3D" id="2.60.40.10">
    <property type="entry name" value="Immunoglobulins"/>
    <property type="match status" value="1"/>
</dbReference>
<dbReference type="InterPro" id="IPR000315">
    <property type="entry name" value="Znf_B-box"/>
</dbReference>
<evidence type="ECO:0000256" key="1">
    <source>
        <dbReference type="ARBA" id="ARBA00022723"/>
    </source>
</evidence>
<dbReference type="SUPFAM" id="SSF57850">
    <property type="entry name" value="RING/U-box"/>
    <property type="match status" value="1"/>
</dbReference>
<dbReference type="STRING" id="7918.ENSLOCP00000005106"/>
<sequence length="619" mass="70521">MSEAKDEAETRWWRRGSTERENSGDKTPSTESLPKSPGKQLYLKNLHKKERLPVGSAPGATDSRTELAHLDGSIYQHLTCPSCKNIFSQPCVLPCNHSLCKHCLGAIKKKASRDESNLQFAMCPVCNLLHRCEHNGTFNFPENHLLRNIVKRYSQQSKTRSSKKKQGLAFEEFVNCELCLKDKNISERYCKTCMLNYCKKCLKKLHSNPAFQFHMLTKPVNKEEGELACFYHPEKVLTYYCFTDGATICEECMKVNHISHERAEISEAYINRVKSLNAALEQAGRIKDACEADITDVKLFTCRLKCEGVELLRRVTEGFLSLHKKLTEKEEEITEVIEMLLMKSQEEADQFISYSSKHLSFLEGLVQYSQEAQKERNKAVFLQGIDNTVSEIYTVLDEIYQPNKSLKEEPLKNLTVDFESVMDGLSDLYTKYLIFDKNIKKPNVQRTYSAALTAPSITSIGAAAEVVEKEESQNSIQDWPEENNMRVVSSDTGGNSNSEELELLPAGDRSEDKLHLPRPPVIYQHNVKGVSAEIFWMVPLGEQVDTFDVKFQEIVSIRSTNVLPQDQGEMVFGIKMCSFRAGPLKPKAQYLFTVRALNKYGHGKWSCPYWVMTEDADEE</sequence>
<dbReference type="PANTHER" id="PTHR25462">
    <property type="entry name" value="BONUS, ISOFORM C-RELATED"/>
    <property type="match status" value="1"/>
</dbReference>
<evidence type="ECO:0000256" key="3">
    <source>
        <dbReference type="ARBA" id="ARBA00022833"/>
    </source>
</evidence>
<evidence type="ECO:0000256" key="2">
    <source>
        <dbReference type="ARBA" id="ARBA00022771"/>
    </source>
</evidence>
<dbReference type="InterPro" id="IPR017907">
    <property type="entry name" value="Znf_RING_CS"/>
</dbReference>
<dbReference type="OMA" id="FGNQQIY"/>
<dbReference type="HOGENOM" id="CLU_023245_0_0_1"/>
<dbReference type="Gene3D" id="3.30.160.60">
    <property type="entry name" value="Classic Zinc Finger"/>
    <property type="match status" value="1"/>
</dbReference>
<keyword evidence="3" id="KW-0862">Zinc</keyword>
<dbReference type="Gene3D" id="4.10.830.40">
    <property type="match status" value="1"/>
</dbReference>
<dbReference type="InterPro" id="IPR036116">
    <property type="entry name" value="FN3_sf"/>
</dbReference>
<dbReference type="Proteomes" id="UP000018468">
    <property type="component" value="Linkage group LG14"/>
</dbReference>
<feature type="compositionally biased region" description="Basic and acidic residues" evidence="5">
    <location>
        <begin position="1"/>
        <end position="24"/>
    </location>
</feature>
<organism evidence="9 10">
    <name type="scientific">Lepisosteus oculatus</name>
    <name type="common">Spotted gar</name>
    <dbReference type="NCBI Taxonomy" id="7918"/>
    <lineage>
        <taxon>Eukaryota</taxon>
        <taxon>Metazoa</taxon>
        <taxon>Chordata</taxon>
        <taxon>Craniata</taxon>
        <taxon>Vertebrata</taxon>
        <taxon>Euteleostomi</taxon>
        <taxon>Actinopterygii</taxon>
        <taxon>Neopterygii</taxon>
        <taxon>Holostei</taxon>
        <taxon>Semionotiformes</taxon>
        <taxon>Lepisosteidae</taxon>
        <taxon>Lepisosteus</taxon>
    </lineage>
</organism>
<evidence type="ECO:0000259" key="6">
    <source>
        <dbReference type="PROSITE" id="PS50089"/>
    </source>
</evidence>
<dbReference type="AlphaFoldDB" id="W5M9P7"/>
<dbReference type="Ensembl" id="ENSLOCT00000005114.1">
    <property type="protein sequence ID" value="ENSLOCP00000005106.1"/>
    <property type="gene ID" value="ENSLOCG00000004271.1"/>
</dbReference>
<dbReference type="OrthoDB" id="5800423at2759"/>
<evidence type="ECO:0000313" key="9">
    <source>
        <dbReference type="Ensembl" id="ENSLOCP00000005106.1"/>
    </source>
</evidence>
<dbReference type="Bgee" id="ENSLOCG00000004271">
    <property type="expression patterns" value="Expressed in testis and 4 other cell types or tissues"/>
</dbReference>
<dbReference type="SUPFAM" id="SSF49265">
    <property type="entry name" value="Fibronectin type III"/>
    <property type="match status" value="1"/>
</dbReference>
<dbReference type="PROSITE" id="PS50853">
    <property type="entry name" value="FN3"/>
    <property type="match status" value="1"/>
</dbReference>
<dbReference type="CDD" id="cd16579">
    <property type="entry name" value="RING-HC_PML_C-V"/>
    <property type="match status" value="1"/>
</dbReference>
<dbReference type="Gene3D" id="3.30.40.10">
    <property type="entry name" value="Zinc/RING finger domain, C3HC4 (zinc finger)"/>
    <property type="match status" value="1"/>
</dbReference>
<dbReference type="InterPro" id="IPR001841">
    <property type="entry name" value="Znf_RING"/>
</dbReference>
<dbReference type="GeneID" id="107079104"/>
<dbReference type="CDD" id="cd00063">
    <property type="entry name" value="FN3"/>
    <property type="match status" value="1"/>
</dbReference>
<reference evidence="9" key="3">
    <citation type="submission" date="2025-09" db="UniProtKB">
        <authorList>
            <consortium name="Ensembl"/>
        </authorList>
    </citation>
    <scope>IDENTIFICATION</scope>
</reference>
<dbReference type="GeneTree" id="ENSGT00530000064220"/>
<dbReference type="PANTHER" id="PTHR25462:SF229">
    <property type="entry name" value="TRANSCRIPTION INTERMEDIARY FACTOR 1-BETA"/>
    <property type="match status" value="1"/>
</dbReference>
<dbReference type="SMART" id="SM00184">
    <property type="entry name" value="RING"/>
    <property type="match status" value="1"/>
</dbReference>
<dbReference type="GO" id="GO:0008270">
    <property type="term" value="F:zinc ion binding"/>
    <property type="evidence" value="ECO:0007669"/>
    <property type="project" value="UniProtKB-KW"/>
</dbReference>
<keyword evidence="10" id="KW-1185">Reference proteome</keyword>
<dbReference type="EMBL" id="AHAT01029703">
    <property type="status" value="NOT_ANNOTATED_CDS"/>
    <property type="molecule type" value="Genomic_DNA"/>
</dbReference>
<dbReference type="PROSITE" id="PS50089">
    <property type="entry name" value="ZF_RING_2"/>
    <property type="match status" value="1"/>
</dbReference>
<evidence type="ECO:0000259" key="8">
    <source>
        <dbReference type="PROSITE" id="PS50853"/>
    </source>
</evidence>
<dbReference type="SMART" id="SM00336">
    <property type="entry name" value="BBOX"/>
    <property type="match status" value="1"/>
</dbReference>
<feature type="domain" description="Fibronectin type-III" evidence="8">
    <location>
        <begin position="516"/>
        <end position="616"/>
    </location>
</feature>
<dbReference type="InterPro" id="IPR047153">
    <property type="entry name" value="TRIM45/56/19-like"/>
</dbReference>
<dbReference type="GO" id="GO:0061630">
    <property type="term" value="F:ubiquitin protein ligase activity"/>
    <property type="evidence" value="ECO:0000318"/>
    <property type="project" value="GO_Central"/>
</dbReference>
<evidence type="ECO:0000259" key="7">
    <source>
        <dbReference type="PROSITE" id="PS50119"/>
    </source>
</evidence>
<reference evidence="9" key="2">
    <citation type="submission" date="2025-08" db="UniProtKB">
        <authorList>
            <consortium name="Ensembl"/>
        </authorList>
    </citation>
    <scope>IDENTIFICATION</scope>
</reference>
<feature type="domain" description="B box-type" evidence="7">
    <location>
        <begin position="224"/>
        <end position="265"/>
    </location>
</feature>
<dbReference type="PROSITE" id="PS00518">
    <property type="entry name" value="ZF_RING_1"/>
    <property type="match status" value="1"/>
</dbReference>
<dbReference type="eggNOG" id="KOG2177">
    <property type="taxonomic scope" value="Eukaryota"/>
</dbReference>
<feature type="region of interest" description="Disordered" evidence="5">
    <location>
        <begin position="1"/>
        <end position="39"/>
    </location>
</feature>
<feature type="domain" description="RING-type" evidence="6">
    <location>
        <begin position="80"/>
        <end position="127"/>
    </location>
</feature>
<keyword evidence="2 4" id="KW-0863">Zinc-finger</keyword>
<name>W5M9P7_LEPOC</name>
<dbReference type="InterPro" id="IPR003961">
    <property type="entry name" value="FN3_dom"/>
</dbReference>
<dbReference type="PROSITE" id="PS50119">
    <property type="entry name" value="ZF_BBOX"/>
    <property type="match status" value="1"/>
</dbReference>
<evidence type="ECO:0000256" key="5">
    <source>
        <dbReference type="SAM" id="MobiDB-lite"/>
    </source>
</evidence>
<dbReference type="InParanoid" id="W5M9P7"/>
<dbReference type="Pfam" id="PF13445">
    <property type="entry name" value="zf-RING_UBOX"/>
    <property type="match status" value="1"/>
</dbReference>
<evidence type="ECO:0000256" key="4">
    <source>
        <dbReference type="PROSITE-ProRule" id="PRU00024"/>
    </source>
</evidence>